<feature type="signal peptide" evidence="1">
    <location>
        <begin position="1"/>
        <end position="18"/>
    </location>
</feature>
<evidence type="ECO:0000313" key="2">
    <source>
        <dbReference type="EMBL" id="KAK7041616.1"/>
    </source>
</evidence>
<accession>A0AAW0CR95</accession>
<protein>
    <submittedName>
        <fullName evidence="2">Uncharacterized protein</fullName>
    </submittedName>
</protein>
<proteinExistence type="predicted"/>
<feature type="chain" id="PRO_5043485878" evidence="1">
    <location>
        <begin position="19"/>
        <end position="191"/>
    </location>
</feature>
<organism evidence="2 3">
    <name type="scientific">Paramarasmius palmivorus</name>
    <dbReference type="NCBI Taxonomy" id="297713"/>
    <lineage>
        <taxon>Eukaryota</taxon>
        <taxon>Fungi</taxon>
        <taxon>Dikarya</taxon>
        <taxon>Basidiomycota</taxon>
        <taxon>Agaricomycotina</taxon>
        <taxon>Agaricomycetes</taxon>
        <taxon>Agaricomycetidae</taxon>
        <taxon>Agaricales</taxon>
        <taxon>Marasmiineae</taxon>
        <taxon>Marasmiaceae</taxon>
        <taxon>Paramarasmius</taxon>
    </lineage>
</organism>
<dbReference type="AlphaFoldDB" id="A0AAW0CR95"/>
<keyword evidence="1" id="KW-0732">Signal</keyword>
<dbReference type="EMBL" id="JAYKXP010000033">
    <property type="protein sequence ID" value="KAK7041616.1"/>
    <property type="molecule type" value="Genomic_DNA"/>
</dbReference>
<gene>
    <name evidence="2" type="ORF">VNI00_009206</name>
</gene>
<evidence type="ECO:0000256" key="1">
    <source>
        <dbReference type="SAM" id="SignalP"/>
    </source>
</evidence>
<comment type="caution">
    <text evidence="2">The sequence shown here is derived from an EMBL/GenBank/DDBJ whole genome shotgun (WGS) entry which is preliminary data.</text>
</comment>
<name>A0AAW0CR95_9AGAR</name>
<keyword evidence="3" id="KW-1185">Reference proteome</keyword>
<evidence type="ECO:0000313" key="3">
    <source>
        <dbReference type="Proteomes" id="UP001383192"/>
    </source>
</evidence>
<dbReference type="Proteomes" id="UP001383192">
    <property type="component" value="Unassembled WGS sequence"/>
</dbReference>
<reference evidence="2 3" key="1">
    <citation type="submission" date="2024-01" db="EMBL/GenBank/DDBJ databases">
        <title>A draft genome for a cacao thread blight-causing isolate of Paramarasmius palmivorus.</title>
        <authorList>
            <person name="Baruah I.K."/>
            <person name="Bukari Y."/>
            <person name="Amoako-Attah I."/>
            <person name="Meinhardt L.W."/>
            <person name="Bailey B.A."/>
            <person name="Cohen S.P."/>
        </authorList>
    </citation>
    <scope>NUCLEOTIDE SEQUENCE [LARGE SCALE GENOMIC DNA]</scope>
    <source>
        <strain evidence="2 3">GH-12</strain>
    </source>
</reference>
<sequence length="191" mass="21021">MIPSLLALLTCLVPLVRSLDIPSTWRKPGITVLPEERKGLANAALENVIGDMQGTLGVQAAISEMDYLSNQTLNKALAGDFFSRYPTVDVLARTLKVNYSAYDALLFGYASIQAYIVYLDPQHLTAARDSWNLARNYTLLEDDITSGTRNLTLNYDHLQESCQGNTMAGGTADDVLNIISAALRSFFKRNL</sequence>